<dbReference type="Proteomes" id="UP001500542">
    <property type="component" value="Unassembled WGS sequence"/>
</dbReference>
<evidence type="ECO:0000256" key="4">
    <source>
        <dbReference type="RuleBase" id="RU003557"/>
    </source>
</evidence>
<evidence type="ECO:0000313" key="8">
    <source>
        <dbReference type="Proteomes" id="UP001500542"/>
    </source>
</evidence>
<dbReference type="InterPro" id="IPR016039">
    <property type="entry name" value="Thiolase-like"/>
</dbReference>
<dbReference type="SUPFAM" id="SSF53901">
    <property type="entry name" value="Thiolase-like"/>
    <property type="match status" value="2"/>
</dbReference>
<dbReference type="PIRSF" id="PIRSF000429">
    <property type="entry name" value="Ac-CoA_Ac_transf"/>
    <property type="match status" value="1"/>
</dbReference>
<evidence type="ECO:0000313" key="7">
    <source>
        <dbReference type="EMBL" id="GAA0962990.1"/>
    </source>
</evidence>
<gene>
    <name evidence="7" type="ORF">GCM10009554_81800</name>
</gene>
<comment type="similarity">
    <text evidence="1 4">Belongs to the thiolase-like superfamily. Thiolase family.</text>
</comment>
<dbReference type="InterPro" id="IPR020613">
    <property type="entry name" value="Thiolase_CS"/>
</dbReference>
<sequence length="421" mass="43847">MSARSAVIVDAVRTPIAKGKPGGAYSSVHPVDLHAHVLRALVDRTGIDPALIDDVISGAVGQVGEQSTNTARWAVLAAGFPESVPAVTVDRQCGSSQQAIHFAAQGVMSGAYDIAIASGVESMSRVPIGSQYQVPLVGQSAVPGGRSAVPGGQPAAADFAGPTVAQRYEPGLIPQGVSAELIAQKWDLSRGQLDEFAALSHSRAASAWADGRFDAEIAPLKAPQADGSTRELLVDETIRPSTTAEVLAGLRPAFQNDYFSTRYPGLDWRVTAGNSSPVNDGSSALLITSEEAARRLGLKPRARLHTFAVAGDDPVMMLTGILPATEKALKRAGLTPSDIDAYEVNEAFASVVLFWLAETGVDPSKVNINGGALAIGHPLGASGARLMTTLLSVLDQRQARYGLQVMCEAGGLANATIIERL</sequence>
<dbReference type="PANTHER" id="PTHR43365">
    <property type="entry name" value="BLR7806 PROTEIN"/>
    <property type="match status" value="1"/>
</dbReference>
<organism evidence="7 8">
    <name type="scientific">Kribbella koreensis</name>
    <dbReference type="NCBI Taxonomy" id="57909"/>
    <lineage>
        <taxon>Bacteria</taxon>
        <taxon>Bacillati</taxon>
        <taxon>Actinomycetota</taxon>
        <taxon>Actinomycetes</taxon>
        <taxon>Propionibacteriales</taxon>
        <taxon>Kribbellaceae</taxon>
        <taxon>Kribbella</taxon>
    </lineage>
</organism>
<keyword evidence="2 4" id="KW-0808">Transferase</keyword>
<dbReference type="Gene3D" id="3.40.47.10">
    <property type="match status" value="1"/>
</dbReference>
<keyword evidence="8" id="KW-1185">Reference proteome</keyword>
<comment type="caution">
    <text evidence="7">The sequence shown here is derived from an EMBL/GenBank/DDBJ whole genome shotgun (WGS) entry which is preliminary data.</text>
</comment>
<feature type="domain" description="Thiolase C-terminal" evidence="6">
    <location>
        <begin position="298"/>
        <end position="420"/>
    </location>
</feature>
<name>A0ABP4C9G8_9ACTN</name>
<dbReference type="PROSITE" id="PS00737">
    <property type="entry name" value="THIOLASE_2"/>
    <property type="match status" value="1"/>
</dbReference>
<dbReference type="PANTHER" id="PTHR43365:SF1">
    <property type="entry name" value="ACETYL-COA C-ACYLTRANSFERASE"/>
    <property type="match status" value="1"/>
</dbReference>
<protein>
    <submittedName>
        <fullName evidence="7">Thiolase family protein</fullName>
    </submittedName>
</protein>
<evidence type="ECO:0000256" key="3">
    <source>
        <dbReference type="ARBA" id="ARBA00023315"/>
    </source>
</evidence>
<accession>A0ABP4C9G8</accession>
<reference evidence="8" key="1">
    <citation type="journal article" date="2019" name="Int. J. Syst. Evol. Microbiol.">
        <title>The Global Catalogue of Microorganisms (GCM) 10K type strain sequencing project: providing services to taxonomists for standard genome sequencing and annotation.</title>
        <authorList>
            <consortium name="The Broad Institute Genomics Platform"/>
            <consortium name="The Broad Institute Genome Sequencing Center for Infectious Disease"/>
            <person name="Wu L."/>
            <person name="Ma J."/>
        </authorList>
    </citation>
    <scope>NUCLEOTIDE SEQUENCE [LARGE SCALE GENOMIC DNA]</scope>
    <source>
        <strain evidence="8">JCM 10977</strain>
    </source>
</reference>
<dbReference type="NCBIfam" id="TIGR01930">
    <property type="entry name" value="AcCoA-C-Actrans"/>
    <property type="match status" value="1"/>
</dbReference>
<evidence type="ECO:0000256" key="1">
    <source>
        <dbReference type="ARBA" id="ARBA00010982"/>
    </source>
</evidence>
<dbReference type="EMBL" id="BAAAHK010000024">
    <property type="protein sequence ID" value="GAA0962990.1"/>
    <property type="molecule type" value="Genomic_DNA"/>
</dbReference>
<dbReference type="Pfam" id="PF02803">
    <property type="entry name" value="Thiolase_C"/>
    <property type="match status" value="1"/>
</dbReference>
<dbReference type="InterPro" id="IPR002155">
    <property type="entry name" value="Thiolase"/>
</dbReference>
<dbReference type="CDD" id="cd00751">
    <property type="entry name" value="thiolase"/>
    <property type="match status" value="1"/>
</dbReference>
<proteinExistence type="inferred from homology"/>
<dbReference type="InterPro" id="IPR020616">
    <property type="entry name" value="Thiolase_N"/>
</dbReference>
<dbReference type="InterPro" id="IPR020617">
    <property type="entry name" value="Thiolase_C"/>
</dbReference>
<evidence type="ECO:0000256" key="2">
    <source>
        <dbReference type="ARBA" id="ARBA00022679"/>
    </source>
</evidence>
<keyword evidence="3 4" id="KW-0012">Acyltransferase</keyword>
<dbReference type="RefSeq" id="WP_343983854.1">
    <property type="nucleotide sequence ID" value="NZ_BAAAHK010000024.1"/>
</dbReference>
<feature type="domain" description="Thiolase N-terminal" evidence="5">
    <location>
        <begin position="7"/>
        <end position="291"/>
    </location>
</feature>
<dbReference type="Pfam" id="PF00108">
    <property type="entry name" value="Thiolase_N"/>
    <property type="match status" value="1"/>
</dbReference>
<evidence type="ECO:0000259" key="6">
    <source>
        <dbReference type="Pfam" id="PF02803"/>
    </source>
</evidence>
<evidence type="ECO:0000259" key="5">
    <source>
        <dbReference type="Pfam" id="PF00108"/>
    </source>
</evidence>